<gene>
    <name evidence="2" type="ORF">EM308_07530</name>
</gene>
<proteinExistence type="predicted"/>
<evidence type="ECO:0000313" key="3">
    <source>
        <dbReference type="Proteomes" id="UP000175968"/>
    </source>
</evidence>
<feature type="transmembrane region" description="Helical" evidence="1">
    <location>
        <begin position="33"/>
        <end position="51"/>
    </location>
</feature>
<protein>
    <submittedName>
        <fullName evidence="2">Uncharacterized protein</fullName>
    </submittedName>
</protein>
<evidence type="ECO:0000313" key="2">
    <source>
        <dbReference type="EMBL" id="AOW09367.1"/>
    </source>
</evidence>
<name>A0AAC9I4E4_9FLAO</name>
<dbReference type="RefSeq" id="WP_035634478.1">
    <property type="nucleotide sequence ID" value="NZ_CP017479.1"/>
</dbReference>
<keyword evidence="1" id="KW-0812">Transmembrane</keyword>
<dbReference type="AlphaFoldDB" id="A0AAC9I4E4"/>
<keyword evidence="1" id="KW-1133">Transmembrane helix</keyword>
<evidence type="ECO:0000256" key="1">
    <source>
        <dbReference type="SAM" id="Phobius"/>
    </source>
</evidence>
<dbReference type="KEGG" id="fgl:EM308_07530"/>
<accession>A0AAC9I4E4</accession>
<dbReference type="EMBL" id="CP017479">
    <property type="protein sequence ID" value="AOW09367.1"/>
    <property type="molecule type" value="Genomic_DNA"/>
</dbReference>
<sequence length="71" mass="8376">MKNFAIKLTWLTTIYVVIFAALCQTKMLFPVVMGLYLVGVCLYLYLVYTVLHDEGYKTNKKFKDWYGDHSR</sequence>
<keyword evidence="1" id="KW-0472">Membrane</keyword>
<dbReference type="Proteomes" id="UP000175968">
    <property type="component" value="Chromosome"/>
</dbReference>
<keyword evidence="3" id="KW-1185">Reference proteome</keyword>
<reference evidence="2 3" key="1">
    <citation type="submission" date="2016-10" db="EMBL/GenBank/DDBJ databases">
        <title>Flavobacterium gilvum sp. nov., isolated from stream water.</title>
        <authorList>
            <person name="Shin S.-K."/>
            <person name="Cho Y.-J."/>
            <person name="Yi H."/>
        </authorList>
    </citation>
    <scope>NUCLEOTIDE SEQUENCE [LARGE SCALE GENOMIC DNA]</scope>
    <source>
        <strain evidence="2 3">EM1308</strain>
    </source>
</reference>
<organism evidence="2 3">
    <name type="scientific">Flavobacterium gilvum</name>
    <dbReference type="NCBI Taxonomy" id="1492737"/>
    <lineage>
        <taxon>Bacteria</taxon>
        <taxon>Pseudomonadati</taxon>
        <taxon>Bacteroidota</taxon>
        <taxon>Flavobacteriia</taxon>
        <taxon>Flavobacteriales</taxon>
        <taxon>Flavobacteriaceae</taxon>
        <taxon>Flavobacterium</taxon>
    </lineage>
</organism>